<dbReference type="EMBL" id="NQYH01000005">
    <property type="protein sequence ID" value="RIY40999.1"/>
    <property type="molecule type" value="Genomic_DNA"/>
</dbReference>
<reference evidence="2 3" key="1">
    <citation type="submission" date="2017-08" db="EMBL/GenBank/DDBJ databases">
        <title>Pusillimonas indicus sp. nov., a member of the family Alcaligenaceae isolated from surface seawater.</title>
        <authorList>
            <person name="Li J."/>
        </authorList>
    </citation>
    <scope>NUCLEOTIDE SEQUENCE [LARGE SCALE GENOMIC DNA]</scope>
    <source>
        <strain evidence="2 3">L52-1-41</strain>
    </source>
</reference>
<dbReference type="AlphaFoldDB" id="A0A3A1YUQ0"/>
<dbReference type="InterPro" id="IPR038140">
    <property type="entry name" value="DotD_sf"/>
</dbReference>
<sequence>MNAKLTMRNISPMQLKKVFLTSSILLAAAALSGCAALNQNKPEPKPDPTAMAIEKEIDAAIARVKTAPRWSGSMDERAQFASFASDSVSVSYQGDIVALMEAVASARGKTFSVTGPKPRPPIFVFVDAKELTFEAFLKDLDKQLGQRADLVMGDDYFEVRYR</sequence>
<dbReference type="RefSeq" id="WP_119516000.1">
    <property type="nucleotide sequence ID" value="NZ_NQYH01000005.1"/>
</dbReference>
<dbReference type="Proteomes" id="UP000266206">
    <property type="component" value="Unassembled WGS sequence"/>
</dbReference>
<keyword evidence="1" id="KW-0732">Signal</keyword>
<proteinExistence type="predicted"/>
<dbReference type="Pfam" id="PF16816">
    <property type="entry name" value="DotD"/>
    <property type="match status" value="1"/>
</dbReference>
<evidence type="ECO:0008006" key="4">
    <source>
        <dbReference type="Google" id="ProtNLM"/>
    </source>
</evidence>
<dbReference type="OrthoDB" id="8684712at2"/>
<dbReference type="Gene3D" id="3.55.50.60">
    <property type="entry name" value="DotD protein"/>
    <property type="match status" value="1"/>
</dbReference>
<evidence type="ECO:0000313" key="2">
    <source>
        <dbReference type="EMBL" id="RIY40999.1"/>
    </source>
</evidence>
<accession>A0A3A1YUQ0</accession>
<feature type="signal peptide" evidence="1">
    <location>
        <begin position="1"/>
        <end position="35"/>
    </location>
</feature>
<protein>
    <recommendedName>
        <fullName evidence="4">Lipoprotein</fullName>
    </recommendedName>
</protein>
<organism evidence="2 3">
    <name type="scientific">Neopusillimonas maritima</name>
    <dbReference type="NCBI Taxonomy" id="2026239"/>
    <lineage>
        <taxon>Bacteria</taxon>
        <taxon>Pseudomonadati</taxon>
        <taxon>Pseudomonadota</taxon>
        <taxon>Betaproteobacteria</taxon>
        <taxon>Burkholderiales</taxon>
        <taxon>Alcaligenaceae</taxon>
        <taxon>Neopusillimonas</taxon>
    </lineage>
</organism>
<gene>
    <name evidence="2" type="ORF">CJP73_07585</name>
</gene>
<evidence type="ECO:0000313" key="3">
    <source>
        <dbReference type="Proteomes" id="UP000266206"/>
    </source>
</evidence>
<comment type="caution">
    <text evidence="2">The sequence shown here is derived from an EMBL/GenBank/DDBJ whole genome shotgun (WGS) entry which is preliminary data.</text>
</comment>
<name>A0A3A1YUQ0_9BURK</name>
<evidence type="ECO:0000256" key="1">
    <source>
        <dbReference type="SAM" id="SignalP"/>
    </source>
</evidence>
<dbReference type="PROSITE" id="PS51257">
    <property type="entry name" value="PROKAR_LIPOPROTEIN"/>
    <property type="match status" value="1"/>
</dbReference>
<dbReference type="InterPro" id="IPR031817">
    <property type="entry name" value="DotD"/>
</dbReference>
<feature type="chain" id="PRO_5017188273" description="Lipoprotein" evidence="1">
    <location>
        <begin position="36"/>
        <end position="162"/>
    </location>
</feature>